<sequence length="175" mass="19253">MARHCRLLLAFAFAFVVALSSSRTAHALITLDDANFEHDTQASTGQTTGRWLVLAVSRANKELDIEWEDALSFETPRDDGLIAAVVTCSTSPKTCKRLGVSDAGKNKLMLFRDQKLYVAENASQLAERDAVLAWATEGYKTASQRMNVPPEPSVLSETVEWVQGLLGKKRARAEL</sequence>
<accession>A0A830HYR5</accession>
<dbReference type="PANTHER" id="PTHR19991">
    <property type="entry name" value="L 2 01289"/>
    <property type="match status" value="1"/>
</dbReference>
<dbReference type="AlphaFoldDB" id="A0A830HYR5"/>
<evidence type="ECO:0000256" key="1">
    <source>
        <dbReference type="SAM" id="SignalP"/>
    </source>
</evidence>
<keyword evidence="1" id="KW-0732">Signal</keyword>
<dbReference type="PANTHER" id="PTHR19991:SF2">
    <property type="entry name" value="GH08893P"/>
    <property type="match status" value="1"/>
</dbReference>
<protein>
    <submittedName>
        <fullName evidence="2">Uncharacterized protein</fullName>
    </submittedName>
</protein>
<evidence type="ECO:0000313" key="2">
    <source>
        <dbReference type="EMBL" id="GHP12244.1"/>
    </source>
</evidence>
<name>A0A830HYR5_9CHLO</name>
<comment type="caution">
    <text evidence="2">The sequence shown here is derived from an EMBL/GenBank/DDBJ whole genome shotgun (WGS) entry which is preliminary data.</text>
</comment>
<feature type="signal peptide" evidence="1">
    <location>
        <begin position="1"/>
        <end position="27"/>
    </location>
</feature>
<evidence type="ECO:0000313" key="3">
    <source>
        <dbReference type="Proteomes" id="UP000660262"/>
    </source>
</evidence>
<proteinExistence type="predicted"/>
<dbReference type="Proteomes" id="UP000660262">
    <property type="component" value="Unassembled WGS sequence"/>
</dbReference>
<keyword evidence="3" id="KW-1185">Reference proteome</keyword>
<dbReference type="EMBL" id="BNJQ01000040">
    <property type="protein sequence ID" value="GHP12244.1"/>
    <property type="molecule type" value="Genomic_DNA"/>
</dbReference>
<gene>
    <name evidence="2" type="ORF">PPROV_001097200</name>
</gene>
<feature type="chain" id="PRO_5032380938" evidence="1">
    <location>
        <begin position="28"/>
        <end position="175"/>
    </location>
</feature>
<reference evidence="2" key="1">
    <citation type="submission" date="2020-10" db="EMBL/GenBank/DDBJ databases">
        <title>Unveiling of a novel bifunctional photoreceptor, Dualchrome1, isolated from a cosmopolitan green alga.</title>
        <authorList>
            <person name="Suzuki S."/>
            <person name="Kawachi M."/>
        </authorList>
    </citation>
    <scope>NUCLEOTIDE SEQUENCE</scope>
    <source>
        <strain evidence="2">NIES 2893</strain>
    </source>
</reference>
<dbReference type="OrthoDB" id="72053at2759"/>
<organism evidence="2 3">
    <name type="scientific">Pycnococcus provasolii</name>
    <dbReference type="NCBI Taxonomy" id="41880"/>
    <lineage>
        <taxon>Eukaryota</taxon>
        <taxon>Viridiplantae</taxon>
        <taxon>Chlorophyta</taxon>
        <taxon>Pseudoscourfieldiophyceae</taxon>
        <taxon>Pseudoscourfieldiales</taxon>
        <taxon>Pycnococcaceae</taxon>
        <taxon>Pycnococcus</taxon>
    </lineage>
</organism>